<evidence type="ECO:0000256" key="1">
    <source>
        <dbReference type="SAM" id="MobiDB-lite"/>
    </source>
</evidence>
<reference evidence="3" key="1">
    <citation type="submission" date="2017-02" db="UniProtKB">
        <authorList>
            <consortium name="WormBaseParasite"/>
        </authorList>
    </citation>
    <scope>IDENTIFICATION</scope>
</reference>
<dbReference type="AlphaFoldDB" id="A0A0N5CDX7"/>
<dbReference type="WBParaSite" id="SPAL_0001606800.1">
    <property type="protein sequence ID" value="SPAL_0001606800.1"/>
    <property type="gene ID" value="SPAL_0001606800"/>
</dbReference>
<feature type="compositionally biased region" description="Basic and acidic residues" evidence="1">
    <location>
        <begin position="53"/>
        <end position="84"/>
    </location>
</feature>
<keyword evidence="2" id="KW-1185">Reference proteome</keyword>
<accession>A0A0N5CDX7</accession>
<sequence>MEDDKYLLEYTAEELAKKTQQKNQLPLSKKDQPTEVSQTVERGNNLDGDNFFDDGKKEDAKKLPKDENGKQLPKDEGENVEKPSKRQPKMLPFKDLV</sequence>
<name>A0A0N5CDX7_STREA</name>
<protein>
    <submittedName>
        <fullName evidence="3">DUF4604 domain-containing protein</fullName>
    </submittedName>
</protein>
<organism evidence="2 3">
    <name type="scientific">Strongyloides papillosus</name>
    <name type="common">Intestinal threadworm</name>
    <dbReference type="NCBI Taxonomy" id="174720"/>
    <lineage>
        <taxon>Eukaryota</taxon>
        <taxon>Metazoa</taxon>
        <taxon>Ecdysozoa</taxon>
        <taxon>Nematoda</taxon>
        <taxon>Chromadorea</taxon>
        <taxon>Rhabditida</taxon>
        <taxon>Tylenchina</taxon>
        <taxon>Panagrolaimomorpha</taxon>
        <taxon>Strongyloidoidea</taxon>
        <taxon>Strongyloididae</taxon>
        <taxon>Strongyloides</taxon>
    </lineage>
</organism>
<evidence type="ECO:0000313" key="3">
    <source>
        <dbReference type="WBParaSite" id="SPAL_0001606800.1"/>
    </source>
</evidence>
<feature type="region of interest" description="Disordered" evidence="1">
    <location>
        <begin position="15"/>
        <end position="97"/>
    </location>
</feature>
<proteinExistence type="predicted"/>
<dbReference type="Proteomes" id="UP000046392">
    <property type="component" value="Unplaced"/>
</dbReference>
<evidence type="ECO:0000313" key="2">
    <source>
        <dbReference type="Proteomes" id="UP000046392"/>
    </source>
</evidence>